<gene>
    <name evidence="4" type="primary">yqeB</name>
    <name evidence="4" type="ORF">GCM10007304_33860</name>
</gene>
<keyword evidence="1" id="KW-1133">Transmembrane helix</keyword>
<dbReference type="InterPro" id="IPR057798">
    <property type="entry name" value="PH_YqeB"/>
</dbReference>
<feature type="transmembrane region" description="Helical" evidence="1">
    <location>
        <begin position="67"/>
        <end position="91"/>
    </location>
</feature>
<comment type="caution">
    <text evidence="4">The sequence shown here is derived from an EMBL/GenBank/DDBJ whole genome shotgun (WGS) entry which is preliminary data.</text>
</comment>
<evidence type="ECO:0000256" key="1">
    <source>
        <dbReference type="SAM" id="Phobius"/>
    </source>
</evidence>
<feature type="domain" description="Cysteinyl-tRNA ligase anticodon binding" evidence="2">
    <location>
        <begin position="179"/>
        <end position="229"/>
    </location>
</feature>
<dbReference type="InterPro" id="IPR056411">
    <property type="entry name" value="CysS_C"/>
</dbReference>
<accession>A0A917LF28</accession>
<keyword evidence="1" id="KW-0812">Transmembrane</keyword>
<dbReference type="Pfam" id="PF23493">
    <property type="entry name" value="CysS_C"/>
    <property type="match status" value="1"/>
</dbReference>
<feature type="domain" description="YqeB PH" evidence="3">
    <location>
        <begin position="12"/>
        <end position="162"/>
    </location>
</feature>
<dbReference type="AlphaFoldDB" id="A0A917LF28"/>
<evidence type="ECO:0000313" key="4">
    <source>
        <dbReference type="EMBL" id="GGG16922.1"/>
    </source>
</evidence>
<keyword evidence="5" id="KW-1185">Reference proteome</keyword>
<protein>
    <recommendedName>
        <fullName evidence="6">DUF308 domain-containing protein</fullName>
    </recommendedName>
</protein>
<reference evidence="4" key="2">
    <citation type="submission" date="2020-09" db="EMBL/GenBank/DDBJ databases">
        <authorList>
            <person name="Sun Q."/>
            <person name="Sedlacek I."/>
        </authorList>
    </citation>
    <scope>NUCLEOTIDE SEQUENCE</scope>
    <source>
        <strain evidence="4">CCM 7905</strain>
    </source>
</reference>
<name>A0A917LF28_9NOCA</name>
<evidence type="ECO:0008006" key="6">
    <source>
        <dbReference type="Google" id="ProtNLM"/>
    </source>
</evidence>
<dbReference type="Pfam" id="PF23494">
    <property type="entry name" value="bPH_10"/>
    <property type="match status" value="1"/>
</dbReference>
<feature type="transmembrane region" description="Helical" evidence="1">
    <location>
        <begin position="21"/>
        <end position="47"/>
    </location>
</feature>
<reference evidence="4" key="1">
    <citation type="journal article" date="2014" name="Int. J. Syst. Evol. Microbiol.">
        <title>Complete genome sequence of Corynebacterium casei LMG S-19264T (=DSM 44701T), isolated from a smear-ripened cheese.</title>
        <authorList>
            <consortium name="US DOE Joint Genome Institute (JGI-PGF)"/>
            <person name="Walter F."/>
            <person name="Albersmeier A."/>
            <person name="Kalinowski J."/>
            <person name="Ruckert C."/>
        </authorList>
    </citation>
    <scope>NUCLEOTIDE SEQUENCE</scope>
    <source>
        <strain evidence="4">CCM 7905</strain>
    </source>
</reference>
<proteinExistence type="predicted"/>
<dbReference type="EMBL" id="BMCU01000003">
    <property type="protein sequence ID" value="GGG16922.1"/>
    <property type="molecule type" value="Genomic_DNA"/>
</dbReference>
<dbReference type="RefSeq" id="WP_188545983.1">
    <property type="nucleotide sequence ID" value="NZ_BMCU01000003.1"/>
</dbReference>
<keyword evidence="1" id="KW-0472">Membrane</keyword>
<dbReference type="Proteomes" id="UP000654257">
    <property type="component" value="Unassembled WGS sequence"/>
</dbReference>
<evidence type="ECO:0000313" key="5">
    <source>
        <dbReference type="Proteomes" id="UP000654257"/>
    </source>
</evidence>
<evidence type="ECO:0000259" key="2">
    <source>
        <dbReference type="Pfam" id="PF23493"/>
    </source>
</evidence>
<evidence type="ECO:0000259" key="3">
    <source>
        <dbReference type="Pfam" id="PF23494"/>
    </source>
</evidence>
<sequence>MTDIQYSKENATVLGLSRTDRVAVVVGFALLAAAVGAAVPFVGHWVLTLQWTPPFYGPLELIDSWTRWVAVSVLAGVGLLAGGAFGVYALLEQVVVTMSDSMIRFEDDNRETSVPHEEVSAIFLDGKQLVVLGQDSTQVIRTAVEAKTDEIRDGARRHHYPWFDSDPHAELFRRWAPGTPDLPPAANALLKVRADALEKKSRADIEEFRVEVEKLGFVVREVKKAQYWRPLVRS</sequence>
<organism evidence="4 5">
    <name type="scientific">Rhodococcoides trifolii</name>
    <dbReference type="NCBI Taxonomy" id="908250"/>
    <lineage>
        <taxon>Bacteria</taxon>
        <taxon>Bacillati</taxon>
        <taxon>Actinomycetota</taxon>
        <taxon>Actinomycetes</taxon>
        <taxon>Mycobacteriales</taxon>
        <taxon>Nocardiaceae</taxon>
        <taxon>Rhodococcoides</taxon>
    </lineage>
</organism>